<proteinExistence type="predicted"/>
<organism evidence="1">
    <name type="scientific">marine sediment metagenome</name>
    <dbReference type="NCBI Taxonomy" id="412755"/>
    <lineage>
        <taxon>unclassified sequences</taxon>
        <taxon>metagenomes</taxon>
        <taxon>ecological metagenomes</taxon>
    </lineage>
</organism>
<dbReference type="EMBL" id="AYSL01000039">
    <property type="protein sequence ID" value="KTF08298.1"/>
    <property type="molecule type" value="Genomic_DNA"/>
</dbReference>
<reference evidence="1" key="1">
    <citation type="submission" date="2013-11" db="EMBL/GenBank/DDBJ databases">
        <title>Microbial diversity, functional groups and degradation webs in Northern and Southern Mediterranean and Red Sea marine crude oil polluted sites.</title>
        <authorList>
            <person name="Daffonchio D."/>
            <person name="Mapelli F."/>
            <person name="Ferrer M."/>
            <person name="Richter M."/>
            <person name="Cherif A."/>
            <person name="Malkawi H.I."/>
            <person name="Yakimov M.M."/>
            <person name="Abdel-Fattah Y.R."/>
            <person name="Blaghen M."/>
            <person name="Golyshin P.N."/>
            <person name="Kalogerakis N."/>
            <person name="Boon N."/>
            <person name="Magagnini M."/>
            <person name="Fava F."/>
        </authorList>
    </citation>
    <scope>NUCLEOTIDE SEQUENCE</scope>
</reference>
<dbReference type="AlphaFoldDB" id="A0A1B6NY40"/>
<evidence type="ECO:0000313" key="1">
    <source>
        <dbReference type="EMBL" id="KTF08298.1"/>
    </source>
</evidence>
<gene>
    <name evidence="1" type="ORF">MGSAQ_000204</name>
</gene>
<name>A0A1B6NY40_9ZZZZ</name>
<sequence length="30" mass="3589">MMDDNKQNNDKNIDTSMSIDLQRRLQHLLT</sequence>
<accession>A0A1B6NY40</accession>
<protein>
    <submittedName>
        <fullName evidence="1">Uncharacterized protein</fullName>
    </submittedName>
</protein>
<comment type="caution">
    <text evidence="1">The sequence shown here is derived from an EMBL/GenBank/DDBJ whole genome shotgun (WGS) entry which is preliminary data.</text>
</comment>
<feature type="non-terminal residue" evidence="1">
    <location>
        <position position="30"/>
    </location>
</feature>